<protein>
    <submittedName>
        <fullName evidence="2">Uncharacterized protein</fullName>
    </submittedName>
</protein>
<dbReference type="PROSITE" id="PS51257">
    <property type="entry name" value="PROKAR_LIPOPROTEIN"/>
    <property type="match status" value="1"/>
</dbReference>
<keyword evidence="3" id="KW-1185">Reference proteome</keyword>
<dbReference type="AlphaFoldDB" id="A0A840P7E6"/>
<evidence type="ECO:0000313" key="3">
    <source>
        <dbReference type="Proteomes" id="UP000578449"/>
    </source>
</evidence>
<organism evidence="2 3">
    <name type="scientific">Thermocatellispora tengchongensis</name>
    <dbReference type="NCBI Taxonomy" id="1073253"/>
    <lineage>
        <taxon>Bacteria</taxon>
        <taxon>Bacillati</taxon>
        <taxon>Actinomycetota</taxon>
        <taxon>Actinomycetes</taxon>
        <taxon>Streptosporangiales</taxon>
        <taxon>Streptosporangiaceae</taxon>
        <taxon>Thermocatellispora</taxon>
    </lineage>
</organism>
<accession>A0A840P7E6</accession>
<feature type="signal peptide" evidence="1">
    <location>
        <begin position="1"/>
        <end position="19"/>
    </location>
</feature>
<gene>
    <name evidence="2" type="ORF">HNP84_004968</name>
</gene>
<reference evidence="2 3" key="1">
    <citation type="submission" date="2020-08" db="EMBL/GenBank/DDBJ databases">
        <title>Genomic Encyclopedia of Type Strains, Phase IV (KMG-IV): sequencing the most valuable type-strain genomes for metagenomic binning, comparative biology and taxonomic classification.</title>
        <authorList>
            <person name="Goeker M."/>
        </authorList>
    </citation>
    <scope>NUCLEOTIDE SEQUENCE [LARGE SCALE GENOMIC DNA]</scope>
    <source>
        <strain evidence="2 3">DSM 45615</strain>
    </source>
</reference>
<feature type="chain" id="PRO_5039239127" evidence="1">
    <location>
        <begin position="20"/>
        <end position="179"/>
    </location>
</feature>
<dbReference type="EMBL" id="JACHGN010000010">
    <property type="protein sequence ID" value="MBB5135232.1"/>
    <property type="molecule type" value="Genomic_DNA"/>
</dbReference>
<comment type="caution">
    <text evidence="2">The sequence shown here is derived from an EMBL/GenBank/DDBJ whole genome shotgun (WGS) entry which is preliminary data.</text>
</comment>
<dbReference type="RefSeq" id="WP_185052173.1">
    <property type="nucleotide sequence ID" value="NZ_BAABIX010000015.1"/>
</dbReference>
<proteinExistence type="predicted"/>
<sequence>MTFRRAALLVGALPLLALAGCGGEPAEVGVASVTGERGSAGATATPSPSGSSDPYKFAQCMREHGIDMEDPDSSGRIKITYKGGDRKKMEEAQRACGKYLQGGGIGKGRPDAKAQDQLLKFVRCMREQGIDMEDPKTDGGALMIVKPKGVSPEKMEQAQKACEHLMPGGGPDRSRVPGS</sequence>
<evidence type="ECO:0000256" key="1">
    <source>
        <dbReference type="SAM" id="SignalP"/>
    </source>
</evidence>
<dbReference type="Proteomes" id="UP000578449">
    <property type="component" value="Unassembled WGS sequence"/>
</dbReference>
<keyword evidence="1" id="KW-0732">Signal</keyword>
<name>A0A840P7E6_9ACTN</name>
<evidence type="ECO:0000313" key="2">
    <source>
        <dbReference type="EMBL" id="MBB5135232.1"/>
    </source>
</evidence>